<keyword evidence="2" id="KW-1185">Reference proteome</keyword>
<reference evidence="1" key="1">
    <citation type="submission" date="2020-07" db="EMBL/GenBank/DDBJ databases">
        <title>The High-quality genome of the commercially important snow crab, Chionoecetes opilio.</title>
        <authorList>
            <person name="Jeong J.-H."/>
            <person name="Ryu S."/>
        </authorList>
    </citation>
    <scope>NUCLEOTIDE SEQUENCE</scope>
    <source>
        <strain evidence="1">MADBK_172401_WGS</strain>
        <tissue evidence="1">Digestive gland</tissue>
    </source>
</reference>
<dbReference type="AlphaFoldDB" id="A0A8J4XKY5"/>
<accession>A0A8J4XKY5</accession>
<proteinExistence type="predicted"/>
<organism evidence="1 2">
    <name type="scientific">Chionoecetes opilio</name>
    <name type="common">Atlantic snow crab</name>
    <name type="synonym">Cancer opilio</name>
    <dbReference type="NCBI Taxonomy" id="41210"/>
    <lineage>
        <taxon>Eukaryota</taxon>
        <taxon>Metazoa</taxon>
        <taxon>Ecdysozoa</taxon>
        <taxon>Arthropoda</taxon>
        <taxon>Crustacea</taxon>
        <taxon>Multicrustacea</taxon>
        <taxon>Malacostraca</taxon>
        <taxon>Eumalacostraca</taxon>
        <taxon>Eucarida</taxon>
        <taxon>Decapoda</taxon>
        <taxon>Pleocyemata</taxon>
        <taxon>Brachyura</taxon>
        <taxon>Eubrachyura</taxon>
        <taxon>Majoidea</taxon>
        <taxon>Majidae</taxon>
        <taxon>Chionoecetes</taxon>
    </lineage>
</organism>
<name>A0A8J4XKY5_CHIOP</name>
<sequence length="212" mass="23975">MLTTYKDIISYVLLCKVHSDKIEGRFGYLRKLAGGNPQPSSRQSFEGEAVIRTTNLCKLYGYTIGEVNLGMVEVKETRQKIDNTTFALLVEAVNEYMGCGKEADENMVLLNVLCHIAGYCGKSAARKRMCPPMYSPAGQGRQWWQASSRKFIQLDEDQERASLSEAVLVASRQFTEMLNCGKLTKPSDFCLNVVREICFMWRALTCTQEIRL</sequence>
<comment type="caution">
    <text evidence="1">The sequence shown here is derived from an EMBL/GenBank/DDBJ whole genome shotgun (WGS) entry which is preliminary data.</text>
</comment>
<dbReference type="Proteomes" id="UP000770661">
    <property type="component" value="Unassembled WGS sequence"/>
</dbReference>
<evidence type="ECO:0000313" key="1">
    <source>
        <dbReference type="EMBL" id="KAG0703184.1"/>
    </source>
</evidence>
<dbReference type="OrthoDB" id="6509703at2759"/>
<protein>
    <submittedName>
        <fullName evidence="1">Uncharacterized protein</fullName>
    </submittedName>
</protein>
<evidence type="ECO:0000313" key="2">
    <source>
        <dbReference type="Proteomes" id="UP000770661"/>
    </source>
</evidence>
<gene>
    <name evidence="1" type="ORF">GWK47_024922</name>
</gene>
<dbReference type="EMBL" id="JACEEZ010025226">
    <property type="protein sequence ID" value="KAG0703184.1"/>
    <property type="molecule type" value="Genomic_DNA"/>
</dbReference>